<evidence type="ECO:0000313" key="15">
    <source>
        <dbReference type="EMBL" id="GGI18469.1"/>
    </source>
</evidence>
<evidence type="ECO:0000256" key="3">
    <source>
        <dbReference type="ARBA" id="ARBA00022553"/>
    </source>
</evidence>
<dbReference type="PANTHER" id="PTHR43711:SF31">
    <property type="entry name" value="HISTIDINE KINASE"/>
    <property type="match status" value="1"/>
</dbReference>
<evidence type="ECO:0000256" key="12">
    <source>
        <dbReference type="SAM" id="Coils"/>
    </source>
</evidence>
<dbReference type="SUPFAM" id="SSF55874">
    <property type="entry name" value="ATPase domain of HSP90 chaperone/DNA topoisomerase II/histidine kinase"/>
    <property type="match status" value="2"/>
</dbReference>
<keyword evidence="7" id="KW-0902">Two-component regulatory system</keyword>
<keyword evidence="5" id="KW-0732">Signal</keyword>
<keyword evidence="8" id="KW-0843">Virulence</keyword>
<evidence type="ECO:0000256" key="9">
    <source>
        <dbReference type="ARBA" id="ARBA00058004"/>
    </source>
</evidence>
<dbReference type="PROSITE" id="PS50110">
    <property type="entry name" value="RESPONSE_REGULATORY"/>
    <property type="match status" value="1"/>
</dbReference>
<comment type="function">
    <text evidence="9">Member of the two-component regulatory system BvgS/BvgA. Phosphorylates BvgA via a four-step phosphorelay in response to environmental signals.</text>
</comment>
<dbReference type="InterPro" id="IPR050736">
    <property type="entry name" value="Sensor_HK_Regulatory"/>
</dbReference>
<evidence type="ECO:0000256" key="6">
    <source>
        <dbReference type="ARBA" id="ARBA00022777"/>
    </source>
</evidence>
<gene>
    <name evidence="15" type="ORF">GCM10008066_14170</name>
</gene>
<dbReference type="InterPro" id="IPR003661">
    <property type="entry name" value="HisK_dim/P_dom"/>
</dbReference>
<dbReference type="InterPro" id="IPR036890">
    <property type="entry name" value="HATPase_C_sf"/>
</dbReference>
<dbReference type="SUPFAM" id="SSF52172">
    <property type="entry name" value="CheY-like"/>
    <property type="match status" value="1"/>
</dbReference>
<dbReference type="EC" id="2.7.13.3" evidence="2"/>
<dbReference type="Gene3D" id="3.30.565.10">
    <property type="entry name" value="Histidine kinase-like ATPase, C-terminal domain"/>
    <property type="match status" value="2"/>
</dbReference>
<dbReference type="Pfam" id="PF00072">
    <property type="entry name" value="Response_reg"/>
    <property type="match status" value="1"/>
</dbReference>
<keyword evidence="4" id="KW-0808">Transferase</keyword>
<comment type="caution">
    <text evidence="15">The sequence shown here is derived from an EMBL/GenBank/DDBJ whole genome shotgun (WGS) entry which is preliminary data.</text>
</comment>
<keyword evidence="16" id="KW-1185">Reference proteome</keyword>
<evidence type="ECO:0000256" key="7">
    <source>
        <dbReference type="ARBA" id="ARBA00023012"/>
    </source>
</evidence>
<dbReference type="PROSITE" id="PS50109">
    <property type="entry name" value="HIS_KIN"/>
    <property type="match status" value="1"/>
</dbReference>
<evidence type="ECO:0000256" key="11">
    <source>
        <dbReference type="PROSITE-ProRule" id="PRU00169"/>
    </source>
</evidence>
<dbReference type="InterPro" id="IPR005467">
    <property type="entry name" value="His_kinase_dom"/>
</dbReference>
<dbReference type="SUPFAM" id="SSF47384">
    <property type="entry name" value="Homodimeric domain of signal transducing histidine kinase"/>
    <property type="match status" value="1"/>
</dbReference>
<dbReference type="CDD" id="cd16922">
    <property type="entry name" value="HATPase_EvgS-ArcB-TorS-like"/>
    <property type="match status" value="1"/>
</dbReference>
<dbReference type="SMART" id="SM00387">
    <property type="entry name" value="HATPase_c"/>
    <property type="match status" value="2"/>
</dbReference>
<comment type="catalytic activity">
    <reaction evidence="1">
        <text>ATP + protein L-histidine = ADP + protein N-phospho-L-histidine.</text>
        <dbReference type="EC" id="2.7.13.3"/>
    </reaction>
</comment>
<dbReference type="AlphaFoldDB" id="A0A8J3F2Z4"/>
<evidence type="ECO:0000256" key="4">
    <source>
        <dbReference type="ARBA" id="ARBA00022679"/>
    </source>
</evidence>
<dbReference type="CDD" id="cd00082">
    <property type="entry name" value="HisKA"/>
    <property type="match status" value="1"/>
</dbReference>
<evidence type="ECO:0000259" key="14">
    <source>
        <dbReference type="PROSITE" id="PS50110"/>
    </source>
</evidence>
<name>A0A8J3F2Z4_9BURK</name>
<dbReference type="Proteomes" id="UP000642180">
    <property type="component" value="Unassembled WGS sequence"/>
</dbReference>
<evidence type="ECO:0000256" key="1">
    <source>
        <dbReference type="ARBA" id="ARBA00000085"/>
    </source>
</evidence>
<dbReference type="FunFam" id="3.30.565.10:FF:000010">
    <property type="entry name" value="Sensor histidine kinase RcsC"/>
    <property type="match status" value="1"/>
</dbReference>
<dbReference type="Pfam" id="PF00512">
    <property type="entry name" value="HisKA"/>
    <property type="match status" value="1"/>
</dbReference>
<dbReference type="Pfam" id="PF02518">
    <property type="entry name" value="HATPase_c"/>
    <property type="match status" value="2"/>
</dbReference>
<feature type="modified residue" description="4-aspartylphosphate" evidence="11">
    <location>
        <position position="518"/>
    </location>
</feature>
<dbReference type="SMART" id="SM00388">
    <property type="entry name" value="HisKA"/>
    <property type="match status" value="1"/>
</dbReference>
<dbReference type="CDD" id="cd16934">
    <property type="entry name" value="HATPase_RsbT-like"/>
    <property type="match status" value="1"/>
</dbReference>
<dbReference type="SMART" id="SM00448">
    <property type="entry name" value="REC"/>
    <property type="match status" value="1"/>
</dbReference>
<dbReference type="GO" id="GO:0000155">
    <property type="term" value="F:phosphorelay sensor kinase activity"/>
    <property type="evidence" value="ECO:0007669"/>
    <property type="project" value="InterPro"/>
</dbReference>
<evidence type="ECO:0000259" key="13">
    <source>
        <dbReference type="PROSITE" id="PS50109"/>
    </source>
</evidence>
<keyword evidence="3 11" id="KW-0597">Phosphoprotein</keyword>
<keyword evidence="12" id="KW-0175">Coiled coil</keyword>
<evidence type="ECO:0000313" key="16">
    <source>
        <dbReference type="Proteomes" id="UP000642180"/>
    </source>
</evidence>
<dbReference type="InterPro" id="IPR003594">
    <property type="entry name" value="HATPase_dom"/>
</dbReference>
<dbReference type="Gene3D" id="3.40.50.2300">
    <property type="match status" value="1"/>
</dbReference>
<reference evidence="16" key="1">
    <citation type="journal article" date="2019" name="Int. J. Syst. Evol. Microbiol.">
        <title>The Global Catalogue of Microorganisms (GCM) 10K type strain sequencing project: providing services to taxonomists for standard genome sequencing and annotation.</title>
        <authorList>
            <consortium name="The Broad Institute Genomics Platform"/>
            <consortium name="The Broad Institute Genome Sequencing Center for Infectious Disease"/>
            <person name="Wu L."/>
            <person name="Ma J."/>
        </authorList>
    </citation>
    <scope>NUCLEOTIDE SEQUENCE [LARGE SCALE GENOMIC DNA]</scope>
    <source>
        <strain evidence="16">CCM 2767</strain>
    </source>
</reference>
<dbReference type="InterPro" id="IPR004358">
    <property type="entry name" value="Sig_transdc_His_kin-like_C"/>
</dbReference>
<dbReference type="Gene3D" id="1.10.287.130">
    <property type="match status" value="1"/>
</dbReference>
<dbReference type="InterPro" id="IPR011006">
    <property type="entry name" value="CheY-like_superfamily"/>
</dbReference>
<sequence length="613" mass="67499">MTLRIISVGIEHEQDVVCARQRARQVCELLGFSSQDQTRIATAVSELARNAYEYAHGGKVHFTLEGQYQPQVLTIYINDSGNGIADLPTILAGKYRSPTGMGVGITGARRLLDQFDIDSRPGEGTRITLKKILPADAPLVTAETMGKLAEKLAASDQNITLREVQLQNAELLATLAELKSRQDELLQLTQELESTNRGVVALYAELDEKADHLRRADEMKSRYLSNMSHEFRTPLSSIRALSKLLLDGVDGELTQEQETQVKFILKGADDLSELVNDLLDLAKIEAGKTEIRPTAFQVSELFDALRGMLKPLLVSDRVKLLFEAVPSLPRLITDESKLSQILRNFISNALKFTEMGNVTVSAVASADGSVIAFSVQDTGIGIAPADQQLIFEEFSQVQSHLQHRAKGTGLGLPLCKKLASLLGGSISIQSQVGQGSTFTVTIPVQYQDKQETQDSVTPVMPVLQENLRQILIVEDDPSTRLIYEKFLRNTPYQAVIVSSIREAAAVYREVAPAAILLDVLLKGETTWSWLAEIKGDPASNALPIIMASEIDDHRKAALLGADAYFVKPLFREELLSTLNRLIFDNSVPAVQSDRLKNFAVRESAIQNLPQERV</sequence>
<feature type="domain" description="Histidine kinase" evidence="13">
    <location>
        <begin position="226"/>
        <end position="446"/>
    </location>
</feature>
<evidence type="ECO:0000256" key="5">
    <source>
        <dbReference type="ARBA" id="ARBA00022729"/>
    </source>
</evidence>
<dbReference type="EMBL" id="BMDI01000001">
    <property type="protein sequence ID" value="GGI18469.1"/>
    <property type="molecule type" value="Genomic_DNA"/>
</dbReference>
<evidence type="ECO:0000256" key="10">
    <source>
        <dbReference type="ARBA" id="ARBA00070152"/>
    </source>
</evidence>
<dbReference type="CDD" id="cd00156">
    <property type="entry name" value="REC"/>
    <property type="match status" value="1"/>
</dbReference>
<protein>
    <recommendedName>
        <fullName evidence="10">Virulence sensor protein BvgS</fullName>
        <ecNumber evidence="2">2.7.13.3</ecNumber>
    </recommendedName>
</protein>
<proteinExistence type="predicted"/>
<organism evidence="15 16">
    <name type="scientific">Oxalicibacterium faecigallinarum</name>
    <dbReference type="NCBI Taxonomy" id="573741"/>
    <lineage>
        <taxon>Bacteria</taxon>
        <taxon>Pseudomonadati</taxon>
        <taxon>Pseudomonadota</taxon>
        <taxon>Betaproteobacteria</taxon>
        <taxon>Burkholderiales</taxon>
        <taxon>Oxalobacteraceae</taxon>
        <taxon>Oxalicibacterium</taxon>
    </lineage>
</organism>
<evidence type="ECO:0000256" key="8">
    <source>
        <dbReference type="ARBA" id="ARBA00023026"/>
    </source>
</evidence>
<dbReference type="InterPro" id="IPR001789">
    <property type="entry name" value="Sig_transdc_resp-reg_receiver"/>
</dbReference>
<dbReference type="InterPro" id="IPR036097">
    <property type="entry name" value="HisK_dim/P_sf"/>
</dbReference>
<feature type="coiled-coil region" evidence="12">
    <location>
        <begin position="161"/>
        <end position="195"/>
    </location>
</feature>
<dbReference type="RefSeq" id="WP_188380542.1">
    <property type="nucleotide sequence ID" value="NZ_BMDI01000001.1"/>
</dbReference>
<keyword evidence="6 15" id="KW-0418">Kinase</keyword>
<dbReference type="PANTHER" id="PTHR43711">
    <property type="entry name" value="TWO-COMPONENT HISTIDINE KINASE"/>
    <property type="match status" value="1"/>
</dbReference>
<evidence type="ECO:0000256" key="2">
    <source>
        <dbReference type="ARBA" id="ARBA00012438"/>
    </source>
</evidence>
<feature type="domain" description="Response regulatory" evidence="14">
    <location>
        <begin position="469"/>
        <end position="582"/>
    </location>
</feature>
<accession>A0A8J3F2Z4</accession>
<dbReference type="PRINTS" id="PR00344">
    <property type="entry name" value="BCTRLSENSOR"/>
</dbReference>